<dbReference type="STRING" id="6290.A0A158QNT5"/>
<feature type="region of interest" description="Disordered" evidence="1">
    <location>
        <begin position="385"/>
        <end position="438"/>
    </location>
</feature>
<evidence type="ECO:0000313" key="3">
    <source>
        <dbReference type="Proteomes" id="UP000268014"/>
    </source>
</evidence>
<reference evidence="4" key="1">
    <citation type="submission" date="2016-04" db="UniProtKB">
        <authorList>
            <consortium name="WormBaseParasite"/>
        </authorList>
    </citation>
    <scope>IDENTIFICATION</scope>
</reference>
<feature type="compositionally biased region" description="Basic residues" evidence="1">
    <location>
        <begin position="222"/>
        <end position="235"/>
    </location>
</feature>
<feature type="region of interest" description="Disordered" evidence="1">
    <location>
        <begin position="601"/>
        <end position="633"/>
    </location>
</feature>
<accession>A0A158QNT5</accession>
<dbReference type="OrthoDB" id="5877987at2759"/>
<reference evidence="2 3" key="2">
    <citation type="submission" date="2018-11" db="EMBL/GenBank/DDBJ databases">
        <authorList>
            <consortium name="Pathogen Informatics"/>
        </authorList>
    </citation>
    <scope>NUCLEOTIDE SEQUENCE [LARGE SCALE GENOMIC DNA]</scope>
    <source>
        <strain evidence="2 3">MHpl1</strain>
    </source>
</reference>
<dbReference type="EMBL" id="UZAF01017486">
    <property type="protein sequence ID" value="VDO42150.1"/>
    <property type="molecule type" value="Genomic_DNA"/>
</dbReference>
<feature type="region of interest" description="Disordered" evidence="1">
    <location>
        <begin position="464"/>
        <end position="496"/>
    </location>
</feature>
<organism evidence="4">
    <name type="scientific">Haemonchus placei</name>
    <name type="common">Barber's pole worm</name>
    <dbReference type="NCBI Taxonomy" id="6290"/>
    <lineage>
        <taxon>Eukaryota</taxon>
        <taxon>Metazoa</taxon>
        <taxon>Ecdysozoa</taxon>
        <taxon>Nematoda</taxon>
        <taxon>Chromadorea</taxon>
        <taxon>Rhabditida</taxon>
        <taxon>Rhabditina</taxon>
        <taxon>Rhabditomorpha</taxon>
        <taxon>Strongyloidea</taxon>
        <taxon>Trichostrongylidae</taxon>
        <taxon>Haemonchus</taxon>
    </lineage>
</organism>
<keyword evidence="3" id="KW-1185">Reference proteome</keyword>
<dbReference type="WBParaSite" id="HPLM_0001118301-mRNA-1">
    <property type="protein sequence ID" value="HPLM_0001118301-mRNA-1"/>
    <property type="gene ID" value="HPLM_0001118301"/>
</dbReference>
<evidence type="ECO:0000256" key="1">
    <source>
        <dbReference type="SAM" id="MobiDB-lite"/>
    </source>
</evidence>
<proteinExistence type="predicted"/>
<protein>
    <submittedName>
        <fullName evidence="4">Protein kinase domain-containing protein</fullName>
    </submittedName>
</protein>
<feature type="compositionally biased region" description="Polar residues" evidence="1">
    <location>
        <begin position="393"/>
        <end position="436"/>
    </location>
</feature>
<evidence type="ECO:0000313" key="2">
    <source>
        <dbReference type="EMBL" id="VDO42150.1"/>
    </source>
</evidence>
<dbReference type="Proteomes" id="UP000268014">
    <property type="component" value="Unassembled WGS sequence"/>
</dbReference>
<dbReference type="OMA" id="IRPGHRH"/>
<gene>
    <name evidence="2" type="ORF">HPLM_LOCUS11175</name>
</gene>
<dbReference type="AlphaFoldDB" id="A0A158QNT5"/>
<sequence>MLRSLKKYRDGIANSNDGWTDSERTPHRRVPKQISHKVQAKAERSAAVPVGQASTTLLARSPLAVRRQLPAPRSPPRLQTVQSRFEEIRLRQRPLEIRRAQVIRVPLSQADHIRKPTLFTTSNLNRSTPHKDVLESTVRQRTVPLPPVEPPRQWARHRARVRLRRPTNKHLTDLRAPSRVSAMNRDVIRGEAATSADLISDSDVEKAVLQAIIESSTASSRKNGRIHRPPSHRLSTHSSNSGGASKKPVSLRKEVSPSTLVTATTRPTNRHVTPLTRPPIISTKSTPKLTTKSLNNVHREVIQIVEPIIVKSPSAVASRPLPSTSSPTIPLFSSSRRRVTSLLNRAQNQREFNLNRALHKQSSTTLSHLSLVSSSLPTPTVTFTEATTTTVPSSENEASAAAQMNSPDFTPSSSTAAELPSPVTTSDSLLRTNSSDEMPAIATKTVESETEVVKETSVRRNLVDHSTSNEDAFDIDPTEFDRRPTIIPPSRPSSMSEVMEGSADIAEGHSTTAFTTITTITMSDDLTTSTAIPNSTFDSIENDATQETTTNSTPFPLTSLQDVPLRNVIPKEELNANLIEGRNKYSQQDSLAHKIDFNLDGLTPTLTPPPSSPSPMPMSSVQEIGAPGAAPPNDSVVEALNRAENFMEVARRLRILRSEFPQQRQRRWAKIDDEVPAIANLL</sequence>
<feature type="compositionally biased region" description="Polar residues" evidence="1">
    <location>
        <begin position="256"/>
        <end position="271"/>
    </location>
</feature>
<feature type="region of interest" description="Disordered" evidence="1">
    <location>
        <begin position="1"/>
        <end position="31"/>
    </location>
</feature>
<evidence type="ECO:0000313" key="4">
    <source>
        <dbReference type="WBParaSite" id="HPLM_0001118301-mRNA-1"/>
    </source>
</evidence>
<feature type="region of interest" description="Disordered" evidence="1">
    <location>
        <begin position="218"/>
        <end position="287"/>
    </location>
</feature>
<name>A0A158QNT5_HAEPC</name>
<feature type="compositionally biased region" description="Pro residues" evidence="1">
    <location>
        <begin position="606"/>
        <end position="616"/>
    </location>
</feature>